<keyword evidence="2" id="KW-0732">Signal</keyword>
<dbReference type="Proteomes" id="UP001596113">
    <property type="component" value="Unassembled WGS sequence"/>
</dbReference>
<feature type="chain" id="PRO_5045653313" evidence="2">
    <location>
        <begin position="24"/>
        <end position="234"/>
    </location>
</feature>
<comment type="caution">
    <text evidence="3">The sequence shown here is derived from an EMBL/GenBank/DDBJ whole genome shotgun (WGS) entry which is preliminary data.</text>
</comment>
<feature type="coiled-coil region" evidence="1">
    <location>
        <begin position="57"/>
        <end position="84"/>
    </location>
</feature>
<dbReference type="EMBL" id="JBHSMI010000023">
    <property type="protein sequence ID" value="MFC5403285.1"/>
    <property type="molecule type" value="Genomic_DNA"/>
</dbReference>
<evidence type="ECO:0000313" key="3">
    <source>
        <dbReference type="EMBL" id="MFC5403285.1"/>
    </source>
</evidence>
<proteinExistence type="predicted"/>
<accession>A0ABW0HPX7</accession>
<dbReference type="RefSeq" id="WP_378132504.1">
    <property type="nucleotide sequence ID" value="NZ_JBHSMI010000023.1"/>
</dbReference>
<sequence length="234" mass="26018">MKSVKFLMSIVLFFAFAMGTVSAKQQVEEKQFDGLKVLNETTEVEYLENGIKVTTIRKELAGGIEDLENLIRIEEEKKKSDEKLFSYSKLGNNVVPMSIPTAQEARSWNDNNIMMQIVGHNGQSLTIQDLSWKVLADVVTYQTPFSGKTATNLKTKSRLQVNMYGVVLGTQVFMEQKLYEGTEGTDSSSAHFSANGGGAFVYVSAYIGGDFSYKSGTTPYSSTRWWNDSGYVSL</sequence>
<gene>
    <name evidence="3" type="ORF">ACFPOF_11145</name>
</gene>
<evidence type="ECO:0000313" key="4">
    <source>
        <dbReference type="Proteomes" id="UP001596113"/>
    </source>
</evidence>
<keyword evidence="4" id="KW-1185">Reference proteome</keyword>
<protein>
    <submittedName>
        <fullName evidence="3">Uncharacterized protein</fullName>
    </submittedName>
</protein>
<name>A0ABW0HPX7_9BACL</name>
<keyword evidence="1" id="KW-0175">Coiled coil</keyword>
<organism evidence="3 4">
    <name type="scientific">Cohnella soli</name>
    <dbReference type="NCBI Taxonomy" id="425005"/>
    <lineage>
        <taxon>Bacteria</taxon>
        <taxon>Bacillati</taxon>
        <taxon>Bacillota</taxon>
        <taxon>Bacilli</taxon>
        <taxon>Bacillales</taxon>
        <taxon>Paenibacillaceae</taxon>
        <taxon>Cohnella</taxon>
    </lineage>
</organism>
<evidence type="ECO:0000256" key="2">
    <source>
        <dbReference type="SAM" id="SignalP"/>
    </source>
</evidence>
<feature type="signal peptide" evidence="2">
    <location>
        <begin position="1"/>
        <end position="23"/>
    </location>
</feature>
<reference evidence="4" key="1">
    <citation type="journal article" date="2019" name="Int. J. Syst. Evol. Microbiol.">
        <title>The Global Catalogue of Microorganisms (GCM) 10K type strain sequencing project: providing services to taxonomists for standard genome sequencing and annotation.</title>
        <authorList>
            <consortium name="The Broad Institute Genomics Platform"/>
            <consortium name="The Broad Institute Genome Sequencing Center for Infectious Disease"/>
            <person name="Wu L."/>
            <person name="Ma J."/>
        </authorList>
    </citation>
    <scope>NUCLEOTIDE SEQUENCE [LARGE SCALE GENOMIC DNA]</scope>
    <source>
        <strain evidence="4">CGMCC 1.18575</strain>
    </source>
</reference>
<evidence type="ECO:0000256" key="1">
    <source>
        <dbReference type="SAM" id="Coils"/>
    </source>
</evidence>